<feature type="binding site" evidence="7">
    <location>
        <position position="123"/>
    </location>
    <ligand>
        <name>Zn(2+)</name>
        <dbReference type="ChEBI" id="CHEBI:29105"/>
        <note>catalytic</note>
    </ligand>
</feature>
<name>A0A1E7QJU5_WOLPI</name>
<reference evidence="8 9" key="1">
    <citation type="submission" date="2016-09" db="EMBL/GenBank/DDBJ databases">
        <title>Genomic evidence for plant-parasitic nematodes as the earliest Wolbachia hosts.</title>
        <authorList>
            <person name="Brown A.M."/>
            <person name="Wasala S.K."/>
            <person name="Howe D.K."/>
            <person name="Peetz A.B."/>
            <person name="Zasada I.A."/>
            <person name="Denver D.R."/>
        </authorList>
    </citation>
    <scope>NUCLEOTIDE SEQUENCE [LARGE SCALE GENOMIC DNA]</scope>
    <source>
        <strain evidence="9">wPpe</strain>
    </source>
</reference>
<dbReference type="EC" id="3.1.-.-" evidence="7"/>
<dbReference type="PROSITE" id="PS01306">
    <property type="entry name" value="UPF0054"/>
    <property type="match status" value="1"/>
</dbReference>
<evidence type="ECO:0000256" key="4">
    <source>
        <dbReference type="ARBA" id="ARBA00022759"/>
    </source>
</evidence>
<dbReference type="Gene3D" id="3.40.390.30">
    <property type="entry name" value="Metalloproteases ('zincins'), catalytic domain"/>
    <property type="match status" value="1"/>
</dbReference>
<dbReference type="InterPro" id="IPR023091">
    <property type="entry name" value="MetalPrtase_cat_dom_sf_prd"/>
</dbReference>
<keyword evidence="3 7" id="KW-0479">Metal-binding</keyword>
<dbReference type="GO" id="GO:0005737">
    <property type="term" value="C:cytoplasm"/>
    <property type="evidence" value="ECO:0007669"/>
    <property type="project" value="UniProtKB-SubCell"/>
</dbReference>
<evidence type="ECO:0000256" key="6">
    <source>
        <dbReference type="ARBA" id="ARBA00022833"/>
    </source>
</evidence>
<keyword evidence="4 7" id="KW-0255">Endonuclease</keyword>
<dbReference type="GO" id="GO:0006364">
    <property type="term" value="P:rRNA processing"/>
    <property type="evidence" value="ECO:0007669"/>
    <property type="project" value="UniProtKB-UniRule"/>
</dbReference>
<feature type="binding site" evidence="7">
    <location>
        <position position="113"/>
    </location>
    <ligand>
        <name>Zn(2+)</name>
        <dbReference type="ChEBI" id="CHEBI:29105"/>
        <note>catalytic</note>
    </ligand>
</feature>
<evidence type="ECO:0000256" key="1">
    <source>
        <dbReference type="ARBA" id="ARBA00010875"/>
    </source>
</evidence>
<dbReference type="EMBL" id="MJMG01000009">
    <property type="protein sequence ID" value="OEY86484.1"/>
    <property type="molecule type" value="Genomic_DNA"/>
</dbReference>
<dbReference type="Proteomes" id="UP000175679">
    <property type="component" value="Unassembled WGS sequence"/>
</dbReference>
<dbReference type="PANTHER" id="PTHR46986">
    <property type="entry name" value="ENDORIBONUCLEASE YBEY, CHLOROPLASTIC"/>
    <property type="match status" value="1"/>
</dbReference>
<dbReference type="HAMAP" id="MF_00009">
    <property type="entry name" value="Endoribonucl_YbeY"/>
    <property type="match status" value="1"/>
</dbReference>
<comment type="caution">
    <text evidence="8">The sequence shown here is derived from an EMBL/GenBank/DDBJ whole genome shotgun (WGS) entry which is preliminary data.</text>
</comment>
<organism evidence="8 9">
    <name type="scientific">Wolbachia pipientis</name>
    <dbReference type="NCBI Taxonomy" id="955"/>
    <lineage>
        <taxon>Bacteria</taxon>
        <taxon>Pseudomonadati</taxon>
        <taxon>Pseudomonadota</taxon>
        <taxon>Alphaproteobacteria</taxon>
        <taxon>Rickettsiales</taxon>
        <taxon>Anaplasmataceae</taxon>
        <taxon>Wolbachieae</taxon>
        <taxon>Wolbachia</taxon>
    </lineage>
</organism>
<evidence type="ECO:0000313" key="8">
    <source>
        <dbReference type="EMBL" id="OEY86484.1"/>
    </source>
</evidence>
<comment type="subcellular location">
    <subcellularLocation>
        <location evidence="7">Cytoplasm</location>
    </subcellularLocation>
</comment>
<dbReference type="InterPro" id="IPR002036">
    <property type="entry name" value="YbeY"/>
</dbReference>
<protein>
    <recommendedName>
        <fullName evidence="7">Endoribonuclease YbeY</fullName>
        <ecNumber evidence="7">3.1.-.-</ecNumber>
    </recommendedName>
</protein>
<comment type="similarity">
    <text evidence="1 7">Belongs to the endoribonuclease YbeY family.</text>
</comment>
<dbReference type="GO" id="GO:0004521">
    <property type="term" value="F:RNA endonuclease activity"/>
    <property type="evidence" value="ECO:0007669"/>
    <property type="project" value="UniProtKB-UniRule"/>
</dbReference>
<dbReference type="RefSeq" id="WP_070065224.1">
    <property type="nucleotide sequence ID" value="NZ_MJMG01000009.1"/>
</dbReference>
<dbReference type="AlphaFoldDB" id="A0A1E7QJU5"/>
<keyword evidence="7" id="KW-0690">Ribosome biogenesis</keyword>
<comment type="function">
    <text evidence="7">Single strand-specific metallo-endoribonuclease involved in late-stage 70S ribosome quality control and in maturation of the 3' terminus of the 16S rRNA.</text>
</comment>
<proteinExistence type="inferred from homology"/>
<accession>A0A1E7QJU5</accession>
<dbReference type="InterPro" id="IPR020549">
    <property type="entry name" value="YbeY_CS"/>
</dbReference>
<comment type="cofactor">
    <cofactor evidence="7">
        <name>Zn(2+)</name>
        <dbReference type="ChEBI" id="CHEBI:29105"/>
    </cofactor>
    <text evidence="7">Binds 1 zinc ion.</text>
</comment>
<evidence type="ECO:0000256" key="7">
    <source>
        <dbReference type="HAMAP-Rule" id="MF_00009"/>
    </source>
</evidence>
<keyword evidence="9" id="KW-1185">Reference proteome</keyword>
<dbReference type="PANTHER" id="PTHR46986:SF1">
    <property type="entry name" value="ENDORIBONUCLEASE YBEY, CHLOROPLASTIC"/>
    <property type="match status" value="1"/>
</dbReference>
<keyword evidence="7" id="KW-0698">rRNA processing</keyword>
<dbReference type="Pfam" id="PF02130">
    <property type="entry name" value="YbeY"/>
    <property type="match status" value="1"/>
</dbReference>
<dbReference type="GO" id="GO:0008270">
    <property type="term" value="F:zinc ion binding"/>
    <property type="evidence" value="ECO:0007669"/>
    <property type="project" value="UniProtKB-UniRule"/>
</dbReference>
<sequence length="147" mass="16959">MLEINVVAHGWYSLIKKPKDFVLGIMGTALHTLNIAHYKPNISIALANDFFIRQLNLKFRKIDASTNVLSFPCEHLSYKCDLGDIAISIDTIKKESYEYNIPIFEHIAHMLIHGLLHLLGYDHTTRKEEIIMKDLEHKILIVLDSYL</sequence>
<evidence type="ECO:0000313" key="9">
    <source>
        <dbReference type="Proteomes" id="UP000175679"/>
    </source>
</evidence>
<keyword evidence="5 7" id="KW-0378">Hydrolase</keyword>
<keyword evidence="6 7" id="KW-0862">Zinc</keyword>
<evidence type="ECO:0000256" key="2">
    <source>
        <dbReference type="ARBA" id="ARBA00022722"/>
    </source>
</evidence>
<gene>
    <name evidence="7" type="primary">ybeY</name>
    <name evidence="8" type="ORF">BIY23_03580</name>
</gene>
<dbReference type="GO" id="GO:0004222">
    <property type="term" value="F:metalloendopeptidase activity"/>
    <property type="evidence" value="ECO:0007669"/>
    <property type="project" value="InterPro"/>
</dbReference>
<feature type="binding site" evidence="7">
    <location>
        <position position="117"/>
    </location>
    <ligand>
        <name>Zn(2+)</name>
        <dbReference type="ChEBI" id="CHEBI:29105"/>
        <note>catalytic</note>
    </ligand>
</feature>
<keyword evidence="7" id="KW-0963">Cytoplasm</keyword>
<keyword evidence="2 7" id="KW-0540">Nuclease</keyword>
<evidence type="ECO:0000256" key="3">
    <source>
        <dbReference type="ARBA" id="ARBA00022723"/>
    </source>
</evidence>
<dbReference type="SUPFAM" id="SSF55486">
    <property type="entry name" value="Metalloproteases ('zincins'), catalytic domain"/>
    <property type="match status" value="1"/>
</dbReference>
<evidence type="ECO:0000256" key="5">
    <source>
        <dbReference type="ARBA" id="ARBA00022801"/>
    </source>
</evidence>
<dbReference type="NCBIfam" id="TIGR00043">
    <property type="entry name" value="rRNA maturation RNase YbeY"/>
    <property type="match status" value="1"/>
</dbReference>
<dbReference type="OrthoDB" id="9807740at2"/>